<dbReference type="Proteomes" id="UP000246078">
    <property type="component" value="Unassembled WGS sequence"/>
</dbReference>
<evidence type="ECO:0000313" key="11">
    <source>
        <dbReference type="Proteomes" id="UP000246078"/>
    </source>
</evidence>
<gene>
    <name evidence="10" type="ORF">C3747_176g31</name>
    <name evidence="9" type="ORF">C4B63_83g35</name>
</gene>
<evidence type="ECO:0000256" key="5">
    <source>
        <dbReference type="ARBA" id="ARBA00023002"/>
    </source>
</evidence>
<evidence type="ECO:0000256" key="2">
    <source>
        <dbReference type="ARBA" id="ARBA00012011"/>
    </source>
</evidence>
<feature type="binding site" evidence="6">
    <location>
        <position position="127"/>
    </location>
    <ligand>
        <name>FAD</name>
        <dbReference type="ChEBI" id="CHEBI:57692"/>
    </ligand>
</feature>
<evidence type="ECO:0000256" key="1">
    <source>
        <dbReference type="ARBA" id="ARBA00001974"/>
    </source>
</evidence>
<dbReference type="VEuPathDB" id="TriTrypDB:C4B63_83g35"/>
<feature type="binding site" evidence="6">
    <location>
        <position position="121"/>
    </location>
    <ligand>
        <name>FAD</name>
        <dbReference type="ChEBI" id="CHEBI:57692"/>
    </ligand>
</feature>
<comment type="caution">
    <text evidence="10">The sequence shown here is derived from an EMBL/GenBank/DDBJ whole genome shotgun (WGS) entry which is preliminary data.</text>
</comment>
<dbReference type="InterPro" id="IPR001433">
    <property type="entry name" value="OxRdtase_FAD/NAD-bd"/>
</dbReference>
<proteinExistence type="predicted"/>
<dbReference type="EC" id="1.6.2.2" evidence="2"/>
<dbReference type="SUPFAM" id="SSF63380">
    <property type="entry name" value="Riboflavin synthase domain-like"/>
    <property type="match status" value="1"/>
</dbReference>
<protein>
    <recommendedName>
        <fullName evidence="2">cytochrome-b5 reductase</fullName>
        <ecNumber evidence="2">1.6.2.2</ecNumber>
    </recommendedName>
</protein>
<dbReference type="VEuPathDB" id="TriTrypDB:TcCLB.510819.4"/>
<dbReference type="Proteomes" id="UP000246121">
    <property type="component" value="Unassembled WGS sequence"/>
</dbReference>
<dbReference type="Gene3D" id="2.40.30.10">
    <property type="entry name" value="Translation factors"/>
    <property type="match status" value="1"/>
</dbReference>
<dbReference type="PANTHER" id="PTHR19370">
    <property type="entry name" value="NADH-CYTOCHROME B5 REDUCTASE"/>
    <property type="match status" value="1"/>
</dbReference>
<dbReference type="EMBL" id="PRFC01000176">
    <property type="protein sequence ID" value="PWV03539.1"/>
    <property type="molecule type" value="Genomic_DNA"/>
</dbReference>
<keyword evidence="7" id="KW-0732">Signal</keyword>
<evidence type="ECO:0000313" key="9">
    <source>
        <dbReference type="EMBL" id="PWU87903.1"/>
    </source>
</evidence>
<keyword evidence="5" id="KW-0560">Oxidoreductase</keyword>
<dbReference type="Pfam" id="PF00175">
    <property type="entry name" value="NAD_binding_1"/>
    <property type="match status" value="1"/>
</dbReference>
<dbReference type="InterPro" id="IPR017927">
    <property type="entry name" value="FAD-bd_FR_type"/>
</dbReference>
<evidence type="ECO:0000313" key="10">
    <source>
        <dbReference type="EMBL" id="PWV03539.1"/>
    </source>
</evidence>
<name>A0A2V2W7M3_TRYCR</name>
<dbReference type="InterPro" id="IPR017938">
    <property type="entry name" value="Riboflavin_synthase-like_b-brl"/>
</dbReference>
<dbReference type="VEuPathDB" id="TriTrypDB:TcYC6_0074370"/>
<dbReference type="CDD" id="cd06183">
    <property type="entry name" value="cyt_b5_reduct_like"/>
    <property type="match status" value="1"/>
</dbReference>
<evidence type="ECO:0000256" key="6">
    <source>
        <dbReference type="PIRSR" id="PIRSR601834-1"/>
    </source>
</evidence>
<feature type="binding site" evidence="6">
    <location>
        <position position="103"/>
    </location>
    <ligand>
        <name>FAD</name>
        <dbReference type="ChEBI" id="CHEBI:57692"/>
    </ligand>
</feature>
<reference evidence="11 12" key="1">
    <citation type="journal article" date="2018" name="Microb. Genom.">
        <title>Expanding an expanded genome: long-read sequencing of Trypanosoma cruzi.</title>
        <authorList>
            <person name="Berna L."/>
            <person name="Rodriguez M."/>
            <person name="Chiribao M.L."/>
            <person name="Parodi-Talice A."/>
            <person name="Pita S."/>
            <person name="Rijo G."/>
            <person name="Alvarez-Valin F."/>
            <person name="Robello C."/>
        </authorList>
    </citation>
    <scope>NUCLEOTIDE SEQUENCE [LARGE SCALE GENOMIC DNA]</scope>
    <source>
        <strain evidence="9 12">Dm28c</strain>
        <strain evidence="10 11">TCC</strain>
    </source>
</reference>
<dbReference type="VEuPathDB" id="TriTrypDB:TcCL_Unassigned03047"/>
<dbReference type="InterPro" id="IPR008333">
    <property type="entry name" value="Cbr1-like_FAD-bd_dom"/>
</dbReference>
<dbReference type="Gene3D" id="3.40.50.80">
    <property type="entry name" value="Nucleotide-binding domain of ferredoxin-NADP reductase (FNR) module"/>
    <property type="match status" value="1"/>
</dbReference>
<dbReference type="VEuPathDB" id="TriTrypDB:C3747_176g31"/>
<evidence type="ECO:0000256" key="4">
    <source>
        <dbReference type="ARBA" id="ARBA00022827"/>
    </source>
</evidence>
<dbReference type="OrthoDB" id="432685at2759"/>
<dbReference type="VEuPathDB" id="TriTrypDB:TCSYLVIO_002404"/>
<evidence type="ECO:0000256" key="7">
    <source>
        <dbReference type="SAM" id="SignalP"/>
    </source>
</evidence>
<feature type="signal peptide" evidence="7">
    <location>
        <begin position="1"/>
        <end position="28"/>
    </location>
</feature>
<dbReference type="AlphaFoldDB" id="A0A2V2W7M3"/>
<dbReference type="VEuPathDB" id="TriTrypDB:Tc_MARK_715"/>
<dbReference type="VEuPathDB" id="TriTrypDB:TCDM_06433"/>
<evidence type="ECO:0000256" key="3">
    <source>
        <dbReference type="ARBA" id="ARBA00022630"/>
    </source>
</evidence>
<dbReference type="SUPFAM" id="SSF52343">
    <property type="entry name" value="Ferredoxin reductase-like, C-terminal NADP-linked domain"/>
    <property type="match status" value="1"/>
</dbReference>
<evidence type="ECO:0000259" key="8">
    <source>
        <dbReference type="PROSITE" id="PS51384"/>
    </source>
</evidence>
<feature type="domain" description="FAD-binding FR-type" evidence="8">
    <location>
        <begin position="49"/>
        <end position="153"/>
    </location>
</feature>
<dbReference type="VEuPathDB" id="TriTrypDB:TcBrA4_0116560"/>
<dbReference type="FunFam" id="3.40.50.80:FF:000009">
    <property type="entry name" value="NADH-cytochrome b5 reductase"/>
    <property type="match status" value="1"/>
</dbReference>
<dbReference type="InterPro" id="IPR001834">
    <property type="entry name" value="CBR-like"/>
</dbReference>
<dbReference type="VEuPathDB" id="TriTrypDB:TcG_02492"/>
<keyword evidence="4 6" id="KW-0274">FAD</keyword>
<dbReference type="PRINTS" id="PR00406">
    <property type="entry name" value="CYTB5RDTASE"/>
</dbReference>
<organism evidence="10 11">
    <name type="scientific">Trypanosoma cruzi</name>
    <dbReference type="NCBI Taxonomy" id="5693"/>
    <lineage>
        <taxon>Eukaryota</taxon>
        <taxon>Discoba</taxon>
        <taxon>Euglenozoa</taxon>
        <taxon>Kinetoplastea</taxon>
        <taxon>Metakinetoplastina</taxon>
        <taxon>Trypanosomatida</taxon>
        <taxon>Trypanosomatidae</taxon>
        <taxon>Trypanosoma</taxon>
        <taxon>Schizotrypanum</taxon>
    </lineage>
</organism>
<dbReference type="InterPro" id="IPR039261">
    <property type="entry name" value="FNR_nucleotide-bd"/>
</dbReference>
<feature type="binding site" evidence="6">
    <location>
        <position position="119"/>
    </location>
    <ligand>
        <name>FAD</name>
        <dbReference type="ChEBI" id="CHEBI:57692"/>
    </ligand>
</feature>
<dbReference type="VEuPathDB" id="TriTrypDB:ECC02_006222"/>
<dbReference type="PROSITE" id="PS51384">
    <property type="entry name" value="FAD_FR"/>
    <property type="match status" value="1"/>
</dbReference>
<dbReference type="EMBL" id="PRFA01000083">
    <property type="protein sequence ID" value="PWU87903.1"/>
    <property type="molecule type" value="Genomic_DNA"/>
</dbReference>
<feature type="binding site" evidence="6">
    <location>
        <position position="129"/>
    </location>
    <ligand>
        <name>FAD</name>
        <dbReference type="ChEBI" id="CHEBI:57692"/>
    </ligand>
</feature>
<keyword evidence="3 6" id="KW-0285">Flavoprotein</keyword>
<dbReference type="GO" id="GO:0090524">
    <property type="term" value="F:cytochrome-b5 reductase activity, acting on NADH"/>
    <property type="evidence" value="ECO:0007669"/>
    <property type="project" value="UniProtKB-EC"/>
</dbReference>
<dbReference type="PANTHER" id="PTHR19370:SF171">
    <property type="entry name" value="NADH-CYTOCHROME B5 REDUCTASE 2"/>
    <property type="match status" value="1"/>
</dbReference>
<accession>A0A2V2W7M3</accession>
<comment type="cofactor">
    <cofactor evidence="1 6">
        <name>FAD</name>
        <dbReference type="ChEBI" id="CHEBI:57692"/>
    </cofactor>
</comment>
<feature type="chain" id="PRO_5033329517" description="cytochrome-b5 reductase" evidence="7">
    <location>
        <begin position="29"/>
        <end position="302"/>
    </location>
</feature>
<dbReference type="VEuPathDB" id="TriTrypDB:TcCLB.503893.70"/>
<feature type="binding site" evidence="6">
    <location>
        <position position="128"/>
    </location>
    <ligand>
        <name>FAD</name>
        <dbReference type="ChEBI" id="CHEBI:57692"/>
    </ligand>
</feature>
<sequence>MVRFVSAFAPGLFTGGLVSAASSAAAWAKQSSPRDAAACASRSSTFTPDEFRPFKLLSSRYESHDTRRLYFALESGEAVFSVPVSSCIVAKLTDAEGKDLLKPFTPITANNKKGHFELIVKKHSKDKMSALLFQLQPGEELLVKGPFEKFTYKPNMWKHVGMLAGGTGIAPMYQLLQAILMNAKDRTHVSLVYANNQRRDILLANELTTLNKTYNNFNLYLTLLEVPHRWLGGIGYINEAMIRTFMPKPGERHTKILVAGPPSMLAEVAGDKVFAAGKAPEQGPLLGLLKRMGYTEEQVFKY</sequence>
<dbReference type="Pfam" id="PF00970">
    <property type="entry name" value="FAD_binding_6"/>
    <property type="match status" value="1"/>
</dbReference>
<dbReference type="VEuPathDB" id="TriTrypDB:BCY84_21751"/>
<evidence type="ECO:0000313" key="12">
    <source>
        <dbReference type="Proteomes" id="UP000246121"/>
    </source>
</evidence>